<name>A0A0F9AK84_9ZZZZ</name>
<gene>
    <name evidence="1" type="ORF">LCGC14_2562530</name>
</gene>
<reference evidence="1" key="1">
    <citation type="journal article" date="2015" name="Nature">
        <title>Complex archaea that bridge the gap between prokaryotes and eukaryotes.</title>
        <authorList>
            <person name="Spang A."/>
            <person name="Saw J.H."/>
            <person name="Jorgensen S.L."/>
            <person name="Zaremba-Niedzwiedzka K."/>
            <person name="Martijn J."/>
            <person name="Lind A.E."/>
            <person name="van Eijk R."/>
            <person name="Schleper C."/>
            <person name="Guy L."/>
            <person name="Ettema T.J."/>
        </authorList>
    </citation>
    <scope>NUCLEOTIDE SEQUENCE</scope>
</reference>
<organism evidence="1">
    <name type="scientific">marine sediment metagenome</name>
    <dbReference type="NCBI Taxonomy" id="412755"/>
    <lineage>
        <taxon>unclassified sequences</taxon>
        <taxon>metagenomes</taxon>
        <taxon>ecological metagenomes</taxon>
    </lineage>
</organism>
<dbReference type="EMBL" id="LAZR01042333">
    <property type="protein sequence ID" value="KKL09770.1"/>
    <property type="molecule type" value="Genomic_DNA"/>
</dbReference>
<evidence type="ECO:0000313" key="1">
    <source>
        <dbReference type="EMBL" id="KKL09770.1"/>
    </source>
</evidence>
<sequence length="120" mass="12777">MSKVDGIFSILPRFEGEGSLELFLNNESLVVLDGLKYAKQGGVHISGASALARVTTLAGTTLGNSTLAYVTGSAGRYEGTFSVITSLVEGTEYVLKVSAISSGNTIGFWQHRLIATYRRD</sequence>
<proteinExistence type="predicted"/>
<protein>
    <submittedName>
        <fullName evidence="1">Uncharacterized protein</fullName>
    </submittedName>
</protein>
<dbReference type="AlphaFoldDB" id="A0A0F9AK84"/>
<accession>A0A0F9AK84</accession>
<comment type="caution">
    <text evidence="1">The sequence shown here is derived from an EMBL/GenBank/DDBJ whole genome shotgun (WGS) entry which is preliminary data.</text>
</comment>